<accession>A0A1Y1JUA2</accession>
<organism evidence="2 3">
    <name type="scientific">Plasmodium gonderi</name>
    <dbReference type="NCBI Taxonomy" id="77519"/>
    <lineage>
        <taxon>Eukaryota</taxon>
        <taxon>Sar</taxon>
        <taxon>Alveolata</taxon>
        <taxon>Apicomplexa</taxon>
        <taxon>Aconoidasida</taxon>
        <taxon>Haemosporida</taxon>
        <taxon>Plasmodiidae</taxon>
        <taxon>Plasmodium</taxon>
        <taxon>Plasmodium (Plasmodium)</taxon>
    </lineage>
</organism>
<gene>
    <name evidence="2" type="ORF">PGO_000435</name>
</gene>
<name>A0A1Y1JUA2_PLAGO</name>
<dbReference type="RefSeq" id="XP_028546572.1">
    <property type="nucleotide sequence ID" value="XM_028690771.1"/>
</dbReference>
<proteinExistence type="predicted"/>
<evidence type="ECO:0000256" key="1">
    <source>
        <dbReference type="SAM" id="Phobius"/>
    </source>
</evidence>
<keyword evidence="1" id="KW-0812">Transmembrane</keyword>
<sequence length="323" mass="38374">MSSKVRKEHVILSSYDAYYSINSLFNAFSEYQSIMDKNSTNQNPDKWNNACLKFDEKFDTVNIIKDQDTLCPQALKYLYNICNDSISNPLEVNHFKYLYYWIYKNHLEVAKDRNYIKELYHEILNVYNNAGLYITYVVPFKDVIFDDELEIITDICDMSNKLNEIKYSTFTYCKNKSRCDCADECAAIYMHRHEACETNWDEHFCNILERNKNVYNELNLSQYCGKLNCKTLPCEKFENIILPSAQIYKSKTAIISSYLIYIIPALLFIIYKFLPYNSYLHREIKKLKNMCLGLKKELSKLENSEIYNNIRWNSNYNVLYSSH</sequence>
<dbReference type="EMBL" id="BDQF01000051">
    <property type="protein sequence ID" value="GAW83983.1"/>
    <property type="molecule type" value="Genomic_DNA"/>
</dbReference>
<keyword evidence="3" id="KW-1185">Reference proteome</keyword>
<comment type="caution">
    <text evidence="2">The sequence shown here is derived from an EMBL/GenBank/DDBJ whole genome shotgun (WGS) entry which is preliminary data.</text>
</comment>
<dbReference type="Proteomes" id="UP000195521">
    <property type="component" value="Unassembled WGS sequence"/>
</dbReference>
<reference evidence="3" key="1">
    <citation type="submission" date="2017-04" db="EMBL/GenBank/DDBJ databases">
        <title>Plasmodium gonderi genome.</title>
        <authorList>
            <person name="Arisue N."/>
            <person name="Honma H."/>
            <person name="Kawai S."/>
            <person name="Tougan T."/>
            <person name="Tanabe K."/>
            <person name="Horii T."/>
        </authorList>
    </citation>
    <scope>NUCLEOTIDE SEQUENCE [LARGE SCALE GENOMIC DNA]</scope>
    <source>
        <strain evidence="3">ATCC 30045</strain>
    </source>
</reference>
<protein>
    <submittedName>
        <fullName evidence="2">Variable surface protein</fullName>
    </submittedName>
</protein>
<keyword evidence="1" id="KW-1133">Transmembrane helix</keyword>
<evidence type="ECO:0000313" key="3">
    <source>
        <dbReference type="Proteomes" id="UP000195521"/>
    </source>
</evidence>
<feature type="transmembrane region" description="Helical" evidence="1">
    <location>
        <begin position="258"/>
        <end position="280"/>
    </location>
</feature>
<dbReference type="AlphaFoldDB" id="A0A1Y1JUA2"/>
<evidence type="ECO:0000313" key="2">
    <source>
        <dbReference type="EMBL" id="GAW83983.1"/>
    </source>
</evidence>
<keyword evidence="1" id="KW-0472">Membrane</keyword>
<dbReference type="GeneID" id="39744791"/>